<dbReference type="STRING" id="546364.SAMN04489730_3620"/>
<dbReference type="OrthoDB" id="3440574at2"/>
<name>A0A1K1RMJ1_9PSEU</name>
<dbReference type="EMBL" id="FPJG01000006">
    <property type="protein sequence ID" value="SFW73499.1"/>
    <property type="molecule type" value="Genomic_DNA"/>
</dbReference>
<evidence type="ECO:0000256" key="1">
    <source>
        <dbReference type="SAM" id="Phobius"/>
    </source>
</evidence>
<gene>
    <name evidence="2" type="ORF">SAMN04489730_3620</name>
</gene>
<dbReference type="InterPro" id="IPR028082">
    <property type="entry name" value="Peripla_BP_I"/>
</dbReference>
<dbReference type="Gene3D" id="3.40.50.2300">
    <property type="match status" value="2"/>
</dbReference>
<dbReference type="SUPFAM" id="SSF53822">
    <property type="entry name" value="Periplasmic binding protein-like I"/>
    <property type="match status" value="1"/>
</dbReference>
<dbReference type="CDD" id="cd06268">
    <property type="entry name" value="PBP1_ABC_transporter_LIVBP-like"/>
    <property type="match status" value="1"/>
</dbReference>
<keyword evidence="3" id="KW-1185">Reference proteome</keyword>
<reference evidence="3" key="1">
    <citation type="submission" date="2016-11" db="EMBL/GenBank/DDBJ databases">
        <authorList>
            <person name="Varghese N."/>
            <person name="Submissions S."/>
        </authorList>
    </citation>
    <scope>NUCLEOTIDE SEQUENCE [LARGE SCALE GENOMIC DNA]</scope>
    <source>
        <strain evidence="3">DSM 44671</strain>
    </source>
</reference>
<keyword evidence="1" id="KW-0812">Transmembrane</keyword>
<feature type="transmembrane region" description="Helical" evidence="1">
    <location>
        <begin position="31"/>
        <end position="49"/>
    </location>
</feature>
<dbReference type="RefSeq" id="WP_072477393.1">
    <property type="nucleotide sequence ID" value="NZ_FPJG01000006.1"/>
</dbReference>
<evidence type="ECO:0000313" key="3">
    <source>
        <dbReference type="Proteomes" id="UP000182740"/>
    </source>
</evidence>
<dbReference type="AlphaFoldDB" id="A0A1K1RMJ1"/>
<proteinExistence type="predicted"/>
<accession>A0A1K1RMJ1</accession>
<sequence>MPRTALFDRLAPGSRPALPPVRPRSLLHRHWIAVTVVGVLVLAALLAWTRPWERCGAGLTATGDVCVGLALESGPLRDDDPLADVEALIADRNARAGDTFKTIVVLENLTPDPDTDSTPIEFIRHEIQGAIAAAWPRPDSAGVKLLLANFGGSAEHWREAVDRIVENADSQHIAAVTGIGISLQNTRDAIAELSRHGIVTIGATVTADDLNTDADGKPIKNFFRVGPTNSDEAHAAVNYIAKLPKQRTMLVADVNEADTYAGTLAKAFTGQRLVPIAFSKKYDSLEGQLTGTSRDGYLQKLFRGMHSDICNAQPDVIYFAGRGVDLRSFVHALSDDGACQGLRSVTVISGDDTATLVGSKLPLDGDIAVTPLYTALAYPDQWKMFTGNEAALTYQQNYTDFINAFTGTHEFTREDLSDGAAMIEHDAVATAVAAAERDPSSSSRSVTNFVAEIDCNSAVPGATGFIAFRQDGGNQIDKVLPILRIQADGTTAPVDLVWSQGRPLDTSPSCTS</sequence>
<evidence type="ECO:0000313" key="2">
    <source>
        <dbReference type="EMBL" id="SFW73499.1"/>
    </source>
</evidence>
<dbReference type="Proteomes" id="UP000182740">
    <property type="component" value="Unassembled WGS sequence"/>
</dbReference>
<protein>
    <submittedName>
        <fullName evidence="2">ABC-type branched-chain amino acid transport system, substrate-binding protein</fullName>
    </submittedName>
</protein>
<keyword evidence="1" id="KW-1133">Transmembrane helix</keyword>
<organism evidence="2 3">
    <name type="scientific">Amycolatopsis australiensis</name>
    <dbReference type="NCBI Taxonomy" id="546364"/>
    <lineage>
        <taxon>Bacteria</taxon>
        <taxon>Bacillati</taxon>
        <taxon>Actinomycetota</taxon>
        <taxon>Actinomycetes</taxon>
        <taxon>Pseudonocardiales</taxon>
        <taxon>Pseudonocardiaceae</taxon>
        <taxon>Amycolatopsis</taxon>
    </lineage>
</organism>
<keyword evidence="1" id="KW-0472">Membrane</keyword>